<comment type="caution">
    <text evidence="1">The sequence shown here is derived from an EMBL/GenBank/DDBJ whole genome shotgun (WGS) entry which is preliminary data.</text>
</comment>
<sequence>MSFWKMITISFHTWSRKLSYYSEEILRAEEGCQLDQMLPDGPHFKTDFSNFKQLTLNMFVAVGSNHVETDINCQHSYSMSVIFYLNYCRLPPPASIALYGYKHLVM</sequence>
<proteinExistence type="predicted"/>
<organism evidence="1 2">
    <name type="scientific">Ameca splendens</name>
    <dbReference type="NCBI Taxonomy" id="208324"/>
    <lineage>
        <taxon>Eukaryota</taxon>
        <taxon>Metazoa</taxon>
        <taxon>Chordata</taxon>
        <taxon>Craniata</taxon>
        <taxon>Vertebrata</taxon>
        <taxon>Euteleostomi</taxon>
        <taxon>Actinopterygii</taxon>
        <taxon>Neopterygii</taxon>
        <taxon>Teleostei</taxon>
        <taxon>Neoteleostei</taxon>
        <taxon>Acanthomorphata</taxon>
        <taxon>Ovalentaria</taxon>
        <taxon>Atherinomorphae</taxon>
        <taxon>Cyprinodontiformes</taxon>
        <taxon>Goodeidae</taxon>
        <taxon>Ameca</taxon>
    </lineage>
</organism>
<evidence type="ECO:0000313" key="1">
    <source>
        <dbReference type="EMBL" id="MEQ2296495.1"/>
    </source>
</evidence>
<dbReference type="Proteomes" id="UP001469553">
    <property type="component" value="Unassembled WGS sequence"/>
</dbReference>
<dbReference type="EMBL" id="JAHRIP010040118">
    <property type="protein sequence ID" value="MEQ2296495.1"/>
    <property type="molecule type" value="Genomic_DNA"/>
</dbReference>
<accession>A0ABV0YSV4</accession>
<keyword evidence="2" id="KW-1185">Reference proteome</keyword>
<gene>
    <name evidence="1" type="ORF">AMECASPLE_025395</name>
</gene>
<protein>
    <submittedName>
        <fullName evidence="1">Uncharacterized protein</fullName>
    </submittedName>
</protein>
<reference evidence="1 2" key="1">
    <citation type="submission" date="2021-06" db="EMBL/GenBank/DDBJ databases">
        <authorList>
            <person name="Palmer J.M."/>
        </authorList>
    </citation>
    <scope>NUCLEOTIDE SEQUENCE [LARGE SCALE GENOMIC DNA]</scope>
    <source>
        <strain evidence="1 2">AS_MEX2019</strain>
        <tissue evidence="1">Muscle</tissue>
    </source>
</reference>
<name>A0ABV0YSV4_9TELE</name>
<evidence type="ECO:0000313" key="2">
    <source>
        <dbReference type="Proteomes" id="UP001469553"/>
    </source>
</evidence>